<proteinExistence type="predicted"/>
<dbReference type="HOGENOM" id="CLU_2553471_0_0_5"/>
<dbReference type="EMBL" id="CP004373">
    <property type="protein sequence ID" value="AHK70565.1"/>
    <property type="molecule type" value="Genomic_DNA"/>
</dbReference>
<gene>
    <name evidence="2" type="ORF">GLS_c06510</name>
</gene>
<evidence type="ECO:0000313" key="2">
    <source>
        <dbReference type="EMBL" id="AHK70565.1"/>
    </source>
</evidence>
<feature type="compositionally biased region" description="Basic residues" evidence="1">
    <location>
        <begin position="1"/>
        <end position="27"/>
    </location>
</feature>
<feature type="region of interest" description="Disordered" evidence="1">
    <location>
        <begin position="1"/>
        <end position="82"/>
    </location>
</feature>
<evidence type="ECO:0000256" key="1">
    <source>
        <dbReference type="SAM" id="MobiDB-lite"/>
    </source>
</evidence>
<dbReference type="AlphaFoldDB" id="A0A067Z4P3"/>
<sequence length="82" mass="9704">MNGQRRPHPFRRPNRRRTTGQHSKTRSSHLPARQSRTPRNGKGMKCHPRLIPRSARRVNGRKRDAHPRPRLPPFTNSLMSRR</sequence>
<name>A0A067Z4P3_GLUOY</name>
<reference evidence="2 3" key="1">
    <citation type="journal article" date="2015" name="Appl. Microbiol. Biotechnol.">
        <title>The consequence of an additional NADH dehydrogenase paralog on the growth of Gluconobacter oxydans DSM3504.</title>
        <authorList>
            <person name="Kostner D."/>
            <person name="Luchterhand B."/>
            <person name="Junker A."/>
            <person name="Volland S."/>
            <person name="Daniel R."/>
            <person name="Buchs J."/>
            <person name="Liebl W."/>
            <person name="Ehrenreich A."/>
        </authorList>
    </citation>
    <scope>NUCLEOTIDE SEQUENCE [LARGE SCALE GENOMIC DNA]</scope>
    <source>
        <strain evidence="2">DSM 3504</strain>
    </source>
</reference>
<organism evidence="2 3">
    <name type="scientific">Gluconobacter oxydans DSM 3504</name>
    <dbReference type="NCBI Taxonomy" id="1288313"/>
    <lineage>
        <taxon>Bacteria</taxon>
        <taxon>Pseudomonadati</taxon>
        <taxon>Pseudomonadota</taxon>
        <taxon>Alphaproteobacteria</taxon>
        <taxon>Acetobacterales</taxon>
        <taxon>Acetobacteraceae</taxon>
        <taxon>Gluconobacter</taxon>
    </lineage>
</organism>
<dbReference type="Proteomes" id="UP000031656">
    <property type="component" value="Chromosome"/>
</dbReference>
<accession>A0A067Z4P3</accession>
<evidence type="ECO:0000313" key="3">
    <source>
        <dbReference type="Proteomes" id="UP000031656"/>
    </source>
</evidence>
<protein>
    <submittedName>
        <fullName evidence="2">Uncharacterized protein</fullName>
    </submittedName>
</protein>
<dbReference type="KEGG" id="goy:GLS_c06510"/>
<feature type="compositionally biased region" description="Basic residues" evidence="1">
    <location>
        <begin position="42"/>
        <end position="69"/>
    </location>
</feature>